<sequence>MYDAEEWRDITNSRDRKKMQNRLAQRRRRMRERIKTTGGASGENSIHARTTSLDSATTTVEDAEPLSPLNRSSNVSVPQELNLDLFVDPSFPEGTSIGTSDPWENFAEHPAGDFNLDESLDYMASAKSPGIQCAPLAPLNESTCPSLQRAQQGIPRLEGTFSNKSNHSKDINDYCVRFTHIFRAMDAAGFTTFDQMATEYYTAEFTPSSAAYNIQRQSRLRHLRHFLADVDSAARSWGIRERRGWAEEIVHAAEDIHIEEYRVVMKNLRSGALHVIPNDLHDMAAQKSFFQEQLPDLWALFSRIVDASGLEQSQSSRKVLSAMQLLLGYSHAP</sequence>
<reference evidence="3" key="1">
    <citation type="journal article" date="2020" name="Stud. Mycol.">
        <title>101 Dothideomycetes genomes: a test case for predicting lifestyles and emergence of pathogens.</title>
        <authorList>
            <person name="Haridas S."/>
            <person name="Albert R."/>
            <person name="Binder M."/>
            <person name="Bloem J."/>
            <person name="Labutti K."/>
            <person name="Salamov A."/>
            <person name="Andreopoulos B."/>
            <person name="Baker S."/>
            <person name="Barry K."/>
            <person name="Bills G."/>
            <person name="Bluhm B."/>
            <person name="Cannon C."/>
            <person name="Castanera R."/>
            <person name="Culley D."/>
            <person name="Daum C."/>
            <person name="Ezra D."/>
            <person name="Gonzalez J."/>
            <person name="Henrissat B."/>
            <person name="Kuo A."/>
            <person name="Liang C."/>
            <person name="Lipzen A."/>
            <person name="Lutzoni F."/>
            <person name="Magnuson J."/>
            <person name="Mondo S."/>
            <person name="Nolan M."/>
            <person name="Ohm R."/>
            <person name="Pangilinan J."/>
            <person name="Park H.-J."/>
            <person name="Ramirez L."/>
            <person name="Alfaro M."/>
            <person name="Sun H."/>
            <person name="Tritt A."/>
            <person name="Yoshinaga Y."/>
            <person name="Zwiers L.-H."/>
            <person name="Turgeon B."/>
            <person name="Goodwin S."/>
            <person name="Spatafora J."/>
            <person name="Crous P."/>
            <person name="Grigoriev I."/>
        </authorList>
    </citation>
    <scope>NUCLEOTIDE SEQUENCE</scope>
    <source>
        <strain evidence="3">CBS 125425</strain>
    </source>
</reference>
<accession>A0A9P4R270</accession>
<feature type="compositionally biased region" description="Basic residues" evidence="1">
    <location>
        <begin position="15"/>
        <end position="32"/>
    </location>
</feature>
<evidence type="ECO:0000313" key="3">
    <source>
        <dbReference type="EMBL" id="KAF2738048.1"/>
    </source>
</evidence>
<name>A0A9P4R270_9PLEO</name>
<dbReference type="EMBL" id="ML996111">
    <property type="protein sequence ID" value="KAF2738048.1"/>
    <property type="molecule type" value="Genomic_DNA"/>
</dbReference>
<dbReference type="OrthoDB" id="194358at2759"/>
<comment type="caution">
    <text evidence="3">The sequence shown here is derived from an EMBL/GenBank/DDBJ whole genome shotgun (WGS) entry which is preliminary data.</text>
</comment>
<feature type="compositionally biased region" description="Basic and acidic residues" evidence="1">
    <location>
        <begin position="1"/>
        <end position="14"/>
    </location>
</feature>
<dbReference type="PROSITE" id="PS00036">
    <property type="entry name" value="BZIP_BASIC"/>
    <property type="match status" value="1"/>
</dbReference>
<dbReference type="Proteomes" id="UP000799444">
    <property type="component" value="Unassembled WGS sequence"/>
</dbReference>
<feature type="region of interest" description="Disordered" evidence="1">
    <location>
        <begin position="1"/>
        <end position="75"/>
    </location>
</feature>
<dbReference type="InterPro" id="IPR004827">
    <property type="entry name" value="bZIP"/>
</dbReference>
<protein>
    <recommendedName>
        <fullName evidence="2">BZIP domain-containing protein</fullName>
    </recommendedName>
</protein>
<keyword evidence="4" id="KW-1185">Reference proteome</keyword>
<gene>
    <name evidence="3" type="ORF">EJ04DRAFT_588850</name>
</gene>
<dbReference type="AlphaFoldDB" id="A0A9P4R270"/>
<evidence type="ECO:0000313" key="4">
    <source>
        <dbReference type="Proteomes" id="UP000799444"/>
    </source>
</evidence>
<evidence type="ECO:0000256" key="1">
    <source>
        <dbReference type="SAM" id="MobiDB-lite"/>
    </source>
</evidence>
<evidence type="ECO:0000259" key="2">
    <source>
        <dbReference type="PROSITE" id="PS00036"/>
    </source>
</evidence>
<feature type="compositionally biased region" description="Polar residues" evidence="1">
    <location>
        <begin position="42"/>
        <end position="60"/>
    </location>
</feature>
<feature type="domain" description="BZIP" evidence="2">
    <location>
        <begin position="16"/>
        <end position="31"/>
    </location>
</feature>
<dbReference type="GO" id="GO:0003700">
    <property type="term" value="F:DNA-binding transcription factor activity"/>
    <property type="evidence" value="ECO:0007669"/>
    <property type="project" value="InterPro"/>
</dbReference>
<proteinExistence type="predicted"/>
<organism evidence="3 4">
    <name type="scientific">Polyplosphaeria fusca</name>
    <dbReference type="NCBI Taxonomy" id="682080"/>
    <lineage>
        <taxon>Eukaryota</taxon>
        <taxon>Fungi</taxon>
        <taxon>Dikarya</taxon>
        <taxon>Ascomycota</taxon>
        <taxon>Pezizomycotina</taxon>
        <taxon>Dothideomycetes</taxon>
        <taxon>Pleosporomycetidae</taxon>
        <taxon>Pleosporales</taxon>
        <taxon>Tetraplosphaeriaceae</taxon>
        <taxon>Polyplosphaeria</taxon>
    </lineage>
</organism>